<dbReference type="AlphaFoldDB" id="A0A0W7WRC5"/>
<dbReference type="Proteomes" id="UP000054804">
    <property type="component" value="Unassembled WGS sequence"/>
</dbReference>
<keyword evidence="3" id="KW-1185">Reference proteome</keyword>
<dbReference type="SUPFAM" id="SSF55811">
    <property type="entry name" value="Nudix"/>
    <property type="match status" value="1"/>
</dbReference>
<gene>
    <name evidence="2" type="ORF">AT728_37660</name>
</gene>
<protein>
    <submittedName>
        <fullName evidence="2">Uncharacterized protein</fullName>
    </submittedName>
</protein>
<reference evidence="2 3" key="1">
    <citation type="submission" date="2015-12" db="EMBL/GenBank/DDBJ databases">
        <title>Draft genome sequence of Streptomyces silvensis ATCC 53525, a producer of novel hormone antagonists.</title>
        <authorList>
            <person name="Johnston C.W."/>
            <person name="Li Y."/>
            <person name="Magarvey N.A."/>
        </authorList>
    </citation>
    <scope>NUCLEOTIDE SEQUENCE [LARGE SCALE GENOMIC DNA]</scope>
    <source>
        <strain evidence="2 3">ATCC 53525</strain>
    </source>
</reference>
<evidence type="ECO:0000256" key="1">
    <source>
        <dbReference type="SAM" id="MobiDB-lite"/>
    </source>
</evidence>
<sequence>MLLVESREEDEMVLPGGKSMENEPPHMAAPRAVGNLTALDVVPRRLLLIDFYPASVYGNEWETINYVFYCGLVDFNAPSVTDLGIGHRWIERTKITHHAYRDQFHRIRKSLMVLDEGRTTQYLVHSNAVEVRVDGAARAIS</sequence>
<organism evidence="2 3">
    <name type="scientific">Streptomyces silvensis</name>
    <dbReference type="NCBI Taxonomy" id="1765722"/>
    <lineage>
        <taxon>Bacteria</taxon>
        <taxon>Bacillati</taxon>
        <taxon>Actinomycetota</taxon>
        <taxon>Actinomycetes</taxon>
        <taxon>Kitasatosporales</taxon>
        <taxon>Streptomycetaceae</taxon>
        <taxon>Streptomyces</taxon>
    </lineage>
</organism>
<evidence type="ECO:0000313" key="3">
    <source>
        <dbReference type="Proteomes" id="UP000054804"/>
    </source>
</evidence>
<comment type="caution">
    <text evidence="2">The sequence shown here is derived from an EMBL/GenBank/DDBJ whole genome shotgun (WGS) entry which is preliminary data.</text>
</comment>
<dbReference type="EMBL" id="LOCL01000083">
    <property type="protein sequence ID" value="KUF13063.1"/>
    <property type="molecule type" value="Genomic_DNA"/>
</dbReference>
<dbReference type="InterPro" id="IPR015797">
    <property type="entry name" value="NUDIX_hydrolase-like_dom_sf"/>
</dbReference>
<evidence type="ECO:0000313" key="2">
    <source>
        <dbReference type="EMBL" id="KUF13063.1"/>
    </source>
</evidence>
<feature type="region of interest" description="Disordered" evidence="1">
    <location>
        <begin position="1"/>
        <end position="24"/>
    </location>
</feature>
<dbReference type="Gene3D" id="3.90.79.10">
    <property type="entry name" value="Nucleoside Triphosphate Pyrophosphohydrolase"/>
    <property type="match status" value="1"/>
</dbReference>
<proteinExistence type="predicted"/>
<accession>A0A0W7WRC5</accession>
<name>A0A0W7WRC5_9ACTN</name>